<reference evidence="2 3" key="1">
    <citation type="submission" date="2019-02" db="EMBL/GenBank/DDBJ databases">
        <title>Deep-cultivation of Planctomycetes and their phenomic and genomic characterization uncovers novel biology.</title>
        <authorList>
            <person name="Wiegand S."/>
            <person name="Jogler M."/>
            <person name="Boedeker C."/>
            <person name="Pinto D."/>
            <person name="Vollmers J."/>
            <person name="Rivas-Marin E."/>
            <person name="Kohn T."/>
            <person name="Peeters S.H."/>
            <person name="Heuer A."/>
            <person name="Rast P."/>
            <person name="Oberbeckmann S."/>
            <person name="Bunk B."/>
            <person name="Jeske O."/>
            <person name="Meyerdierks A."/>
            <person name="Storesund J.E."/>
            <person name="Kallscheuer N."/>
            <person name="Luecker S."/>
            <person name="Lage O.M."/>
            <person name="Pohl T."/>
            <person name="Merkel B.J."/>
            <person name="Hornburger P."/>
            <person name="Mueller R.-W."/>
            <person name="Bruemmer F."/>
            <person name="Labrenz M."/>
            <person name="Spormann A.M."/>
            <person name="Op den Camp H."/>
            <person name="Overmann J."/>
            <person name="Amann R."/>
            <person name="Jetten M.S.M."/>
            <person name="Mascher T."/>
            <person name="Medema M.H."/>
            <person name="Devos D.P."/>
            <person name="Kaster A.-K."/>
            <person name="Ovreas L."/>
            <person name="Rohde M."/>
            <person name="Galperin M.Y."/>
            <person name="Jogler C."/>
        </authorList>
    </citation>
    <scope>NUCLEOTIDE SEQUENCE [LARGE SCALE GENOMIC DNA]</scope>
    <source>
        <strain evidence="2 3">Poly30</strain>
    </source>
</reference>
<name>A0A518EYU7_9BACT</name>
<evidence type="ECO:0000256" key="1">
    <source>
        <dbReference type="ARBA" id="ARBA00022679"/>
    </source>
</evidence>
<evidence type="ECO:0000313" key="2">
    <source>
        <dbReference type="EMBL" id="QDV09259.1"/>
    </source>
</evidence>
<dbReference type="PANTHER" id="PTHR12788">
    <property type="entry name" value="PROTEIN-TYROSINE SULFOTRANSFERASE 2"/>
    <property type="match status" value="1"/>
</dbReference>
<dbReference type="Proteomes" id="UP000320390">
    <property type="component" value="Chromosome"/>
</dbReference>
<evidence type="ECO:0000313" key="3">
    <source>
        <dbReference type="Proteomes" id="UP000320390"/>
    </source>
</evidence>
<proteinExistence type="predicted"/>
<gene>
    <name evidence="2" type="ORF">Poly30_48160</name>
</gene>
<dbReference type="SUPFAM" id="SSF48452">
    <property type="entry name" value="TPR-like"/>
    <property type="match status" value="1"/>
</dbReference>
<dbReference type="Pfam" id="PF13469">
    <property type="entry name" value="Sulfotransfer_3"/>
    <property type="match status" value="1"/>
</dbReference>
<dbReference type="EMBL" id="CP036434">
    <property type="protein sequence ID" value="QDV09259.1"/>
    <property type="molecule type" value="Genomic_DNA"/>
</dbReference>
<dbReference type="OrthoDB" id="9777890at2"/>
<dbReference type="AlphaFoldDB" id="A0A518EYU7"/>
<dbReference type="InterPro" id="IPR027417">
    <property type="entry name" value="P-loop_NTPase"/>
</dbReference>
<dbReference type="InterPro" id="IPR011990">
    <property type="entry name" value="TPR-like_helical_dom_sf"/>
</dbReference>
<dbReference type="Gene3D" id="3.40.50.300">
    <property type="entry name" value="P-loop containing nucleotide triphosphate hydrolases"/>
    <property type="match status" value="1"/>
</dbReference>
<dbReference type="SUPFAM" id="SSF52540">
    <property type="entry name" value="P-loop containing nucleoside triphosphate hydrolases"/>
    <property type="match status" value="1"/>
</dbReference>
<keyword evidence="3" id="KW-1185">Reference proteome</keyword>
<sequence>MEVLSVSFRRAVELAPDYADAWRHLAGLKTFTSADDPDLAQMRDLLKRMPRNNPQRAAIYFAIARALDQVGQTDDAFTHFERGNRARRGTLRFSATDLRRLIDETIELQSAELIGQGPAAGAPGDAPILVVGMPRSGSTLIDQVLASHPDVEGVGEVPDLPRALDPFIDDPKFRMRSLSLLGDDDLATIGRAYALSLKKRAPEADRVVDKFLTNYIHLGTLHRALPNARIIHATRDPLDNAFGCYTTLFTSEVPFVYDFKEIAAMIFESTRLMDHWKSVMPGAIHEVKYESMVTDLEGETRKLLEFLGLPWSDRCLDFHNTERRVNSASATQVRQPLYSSSVGRWKRYEAHLKPMERALAEYGVIDSAD</sequence>
<dbReference type="Gene3D" id="1.25.40.10">
    <property type="entry name" value="Tetratricopeptide repeat domain"/>
    <property type="match status" value="1"/>
</dbReference>
<dbReference type="RefSeq" id="WP_145203326.1">
    <property type="nucleotide sequence ID" value="NZ_CP036434.1"/>
</dbReference>
<keyword evidence="1 2" id="KW-0808">Transferase</keyword>
<protein>
    <submittedName>
        <fullName evidence="2">Sulfotransferase domain protein</fullName>
    </submittedName>
</protein>
<accession>A0A518EYU7</accession>
<dbReference type="GO" id="GO:0008476">
    <property type="term" value="F:protein-tyrosine sulfotransferase activity"/>
    <property type="evidence" value="ECO:0007669"/>
    <property type="project" value="InterPro"/>
</dbReference>
<dbReference type="PANTHER" id="PTHR12788:SF10">
    <property type="entry name" value="PROTEIN-TYROSINE SULFOTRANSFERASE"/>
    <property type="match status" value="1"/>
</dbReference>
<dbReference type="InterPro" id="IPR026634">
    <property type="entry name" value="TPST-like"/>
</dbReference>
<organism evidence="2 3">
    <name type="scientific">Saltatorellus ferox</name>
    <dbReference type="NCBI Taxonomy" id="2528018"/>
    <lineage>
        <taxon>Bacteria</taxon>
        <taxon>Pseudomonadati</taxon>
        <taxon>Planctomycetota</taxon>
        <taxon>Planctomycetia</taxon>
        <taxon>Planctomycetia incertae sedis</taxon>
        <taxon>Saltatorellus</taxon>
    </lineage>
</organism>